<dbReference type="AlphaFoldDB" id="A0A915JB95"/>
<keyword evidence="1" id="KW-1185">Reference proteome</keyword>
<protein>
    <submittedName>
        <fullName evidence="2">Uncharacterized protein</fullName>
    </submittedName>
</protein>
<organism evidence="1 2">
    <name type="scientific">Romanomermis culicivorax</name>
    <name type="common">Nematode worm</name>
    <dbReference type="NCBI Taxonomy" id="13658"/>
    <lineage>
        <taxon>Eukaryota</taxon>
        <taxon>Metazoa</taxon>
        <taxon>Ecdysozoa</taxon>
        <taxon>Nematoda</taxon>
        <taxon>Enoplea</taxon>
        <taxon>Dorylaimia</taxon>
        <taxon>Mermithida</taxon>
        <taxon>Mermithoidea</taxon>
        <taxon>Mermithidae</taxon>
        <taxon>Romanomermis</taxon>
    </lineage>
</organism>
<dbReference type="WBParaSite" id="nRc.2.0.1.t22921-RA">
    <property type="protein sequence ID" value="nRc.2.0.1.t22921-RA"/>
    <property type="gene ID" value="nRc.2.0.1.g22921"/>
</dbReference>
<proteinExistence type="predicted"/>
<name>A0A915JB95_ROMCU</name>
<accession>A0A915JB95</accession>
<evidence type="ECO:0000313" key="2">
    <source>
        <dbReference type="WBParaSite" id="nRc.2.0.1.t22921-RA"/>
    </source>
</evidence>
<dbReference type="Proteomes" id="UP000887565">
    <property type="component" value="Unplaced"/>
</dbReference>
<sequence length="119" mass="12979">MSVAFNWHVGLGWNRAGTGPMTDSGSALLVVGLGLIPLDGNDRVGTCLSSEAVLSILSRTAITKVKTATIVVDRPSSQHIYFTYQLMINSFYQPRHAGPLLIAHRSRSCRDLHTKILKC</sequence>
<reference evidence="2" key="1">
    <citation type="submission" date="2022-11" db="UniProtKB">
        <authorList>
            <consortium name="WormBaseParasite"/>
        </authorList>
    </citation>
    <scope>IDENTIFICATION</scope>
</reference>
<evidence type="ECO:0000313" key="1">
    <source>
        <dbReference type="Proteomes" id="UP000887565"/>
    </source>
</evidence>